<evidence type="ECO:0000313" key="5">
    <source>
        <dbReference type="Proteomes" id="UP000001903"/>
    </source>
</evidence>
<gene>
    <name evidence="4" type="ordered locus">Htur_5035</name>
</gene>
<name>D2S3H6_HALTV</name>
<keyword evidence="5" id="KW-1185">Reference proteome</keyword>
<accession>D2S3H6</accession>
<dbReference type="OrthoDB" id="238650at2157"/>
<dbReference type="Proteomes" id="UP000001903">
    <property type="component" value="Plasmid pHTUR05"/>
</dbReference>
<dbReference type="KEGG" id="htu:Htur_5035"/>
<evidence type="ECO:0000256" key="2">
    <source>
        <dbReference type="SAM" id="MobiDB-lite"/>
    </source>
</evidence>
<feature type="transmembrane region" description="Helical" evidence="3">
    <location>
        <begin position="224"/>
        <end position="246"/>
    </location>
</feature>
<keyword evidence="4" id="KW-0614">Plasmid</keyword>
<feature type="region of interest" description="Disordered" evidence="2">
    <location>
        <begin position="45"/>
        <end position="81"/>
    </location>
</feature>
<evidence type="ECO:0000313" key="4">
    <source>
        <dbReference type="EMBL" id="ADB63923.1"/>
    </source>
</evidence>
<keyword evidence="3" id="KW-1133">Transmembrane helix</keyword>
<organism evidence="4 5">
    <name type="scientific">Haloterrigena turkmenica (strain ATCC 51198 / DSM 5511 / JCM 9101 / NCIMB 13204 / VKM B-1734 / 4k)</name>
    <name type="common">Halococcus turkmenicus</name>
    <dbReference type="NCBI Taxonomy" id="543526"/>
    <lineage>
        <taxon>Archaea</taxon>
        <taxon>Methanobacteriati</taxon>
        <taxon>Methanobacteriota</taxon>
        <taxon>Stenosarchaea group</taxon>
        <taxon>Halobacteria</taxon>
        <taxon>Halobacteriales</taxon>
        <taxon>Natrialbaceae</taxon>
        <taxon>Haloterrigena</taxon>
    </lineage>
</organism>
<dbReference type="EMBL" id="CP001865">
    <property type="protein sequence ID" value="ADB63923.1"/>
    <property type="molecule type" value="Genomic_DNA"/>
</dbReference>
<sequence length="418" mass="45754">MRRAFALLAVCLVLLSAAVPATAAAATTADAGAADASMPAYALQEDNESDANSTPDTSAPTSAEQVRINPAGPDVEYQSTEVTEEDSTFNTTGEFAYFSLTEPVDAVRISQSKAEARVLEGGQTVQVSYEPDAAPPDQTSLYTLEVFFEDGSEKDVELYASETDQSVEAAELKDWEPTIETLKDKAEENGYEKTPEGAESYVTWVDDRAQLVDGFLTELAAQTIAWVIAGLMNPLNIIIGLSLFALAMWRRRSKHGDIVDALSSMTGRYEQELTKLRNGRQTAKRTADDDKLSEVPAIGSEADYYEDAFGTKSPAQLAHLTATGEARATNDGLEMVHHGVDDLNTDDLHGTWLEPVLRHIPNERRVLNHLLQNIKYMETEHNLGSNYRETRNELEVMLDDLERKQTQLTGTPAAAGDD</sequence>
<protein>
    <submittedName>
        <fullName evidence="4">Uncharacterized protein</fullName>
    </submittedName>
</protein>
<dbReference type="GeneID" id="8745841"/>
<keyword evidence="1" id="KW-0175">Coiled coil</keyword>
<geneLocation type="plasmid" evidence="4 5">
    <name>pHTUR05</name>
</geneLocation>
<reference evidence="4 5" key="1">
    <citation type="journal article" date="2010" name="Stand. Genomic Sci.">
        <title>Complete genome sequence of Haloterrigena turkmenica type strain (4k).</title>
        <authorList>
            <person name="Saunders E."/>
            <person name="Tindall B.J."/>
            <person name="Fahnrich R."/>
            <person name="Lapidus A."/>
            <person name="Copeland A."/>
            <person name="Del Rio T.G."/>
            <person name="Lucas S."/>
            <person name="Chen F."/>
            <person name="Tice H."/>
            <person name="Cheng J.F."/>
            <person name="Han C."/>
            <person name="Detter J.C."/>
            <person name="Bruce D."/>
            <person name="Goodwin L."/>
            <person name="Chain P."/>
            <person name="Pitluck S."/>
            <person name="Pati A."/>
            <person name="Ivanova N."/>
            <person name="Mavromatis K."/>
            <person name="Chen A."/>
            <person name="Palaniappan K."/>
            <person name="Land M."/>
            <person name="Hauser L."/>
            <person name="Chang Y.J."/>
            <person name="Jeffries C.D."/>
            <person name="Brettin T."/>
            <person name="Rohde M."/>
            <person name="Goker M."/>
            <person name="Bristow J."/>
            <person name="Eisen J.A."/>
            <person name="Markowitz V."/>
            <person name="Hugenholtz P."/>
            <person name="Klenk H.P."/>
            <person name="Kyrpides N.C."/>
        </authorList>
    </citation>
    <scope>NUCLEOTIDE SEQUENCE [LARGE SCALE GENOMIC DNA]</scope>
    <source>
        <strain evidence="5">ATCC 51198 / DSM 5511 / JCM 9101 / NCIMB 13204 / VKM B-1734 / 4k</strain>
    </source>
</reference>
<dbReference type="AlphaFoldDB" id="D2S3H6"/>
<evidence type="ECO:0000256" key="1">
    <source>
        <dbReference type="SAM" id="Coils"/>
    </source>
</evidence>
<dbReference type="HOGENOM" id="CLU_656584_0_0_2"/>
<keyword evidence="3" id="KW-0812">Transmembrane</keyword>
<feature type="coiled-coil region" evidence="1">
    <location>
        <begin position="384"/>
        <end position="411"/>
    </location>
</feature>
<keyword evidence="3" id="KW-0472">Membrane</keyword>
<evidence type="ECO:0000256" key="3">
    <source>
        <dbReference type="SAM" id="Phobius"/>
    </source>
</evidence>
<feature type="compositionally biased region" description="Polar residues" evidence="2">
    <location>
        <begin position="50"/>
        <end position="64"/>
    </location>
</feature>
<dbReference type="RefSeq" id="WP_012946162.1">
    <property type="nucleotide sequence ID" value="NC_013748.1"/>
</dbReference>
<proteinExistence type="predicted"/>